<dbReference type="Proteomes" id="UP001451571">
    <property type="component" value="Chromosome"/>
</dbReference>
<organism evidence="1 2">
    <name type="scientific">Kineothrix sedimenti</name>
    <dbReference type="NCBI Taxonomy" id="3123317"/>
    <lineage>
        <taxon>Bacteria</taxon>
        <taxon>Bacillati</taxon>
        <taxon>Bacillota</taxon>
        <taxon>Clostridia</taxon>
        <taxon>Lachnospirales</taxon>
        <taxon>Lachnospiraceae</taxon>
        <taxon>Kineothrix</taxon>
    </lineage>
</organism>
<evidence type="ECO:0008006" key="3">
    <source>
        <dbReference type="Google" id="ProtNLM"/>
    </source>
</evidence>
<name>A0ABZ3F318_9FIRM</name>
<gene>
    <name evidence="1" type="ORF">V6984_08990</name>
</gene>
<proteinExistence type="predicted"/>
<evidence type="ECO:0000313" key="2">
    <source>
        <dbReference type="Proteomes" id="UP001451571"/>
    </source>
</evidence>
<protein>
    <recommendedName>
        <fullName evidence="3">AP2 domain-containing protein</fullName>
    </recommendedName>
</protein>
<accession>A0ABZ3F318</accession>
<keyword evidence="2" id="KW-1185">Reference proteome</keyword>
<evidence type="ECO:0000313" key="1">
    <source>
        <dbReference type="EMBL" id="XAH75871.1"/>
    </source>
</evidence>
<sequence length="254" mass="29740">MRNKNIIGEIKPNNQGTLMKIIEDKKNTIVVEFQDKHKYRVETIYMNFKKGQIKNPYDKTHCGVGFVGIGEYKTTLENGKHPQSYIIWNAVIERCYKTSLKNKFPSYYGICTVCEEWHNYQNFAKWFDENYYTIGEGRMHIDKDILVQGNTVYSPEKCLIVPQRINMLFVFHPNKTGLPSGIGRSKNGYTASYNTKHLGTFKTLDDAYYVYANQKENEIKKIAREYRNVIPQKLYTALMDYKVLLENDKNYIAS</sequence>
<dbReference type="EMBL" id="CP146256">
    <property type="protein sequence ID" value="XAH75871.1"/>
    <property type="molecule type" value="Genomic_DNA"/>
</dbReference>
<reference evidence="1 2" key="1">
    <citation type="submission" date="2024-02" db="EMBL/GenBank/DDBJ databases">
        <title>Bacterial strain from lacustrine sediment.</title>
        <authorList>
            <person name="Petit C."/>
            <person name="Fadhlaoui K."/>
        </authorList>
    </citation>
    <scope>NUCLEOTIDE SEQUENCE [LARGE SCALE GENOMIC DNA]</scope>
    <source>
        <strain evidence="1 2">IPX-CK</strain>
    </source>
</reference>
<dbReference type="RefSeq" id="WP_342759447.1">
    <property type="nucleotide sequence ID" value="NZ_CP146256.1"/>
</dbReference>